<protein>
    <submittedName>
        <fullName evidence="2">Uncharacterized protein</fullName>
    </submittedName>
</protein>
<feature type="region of interest" description="Disordered" evidence="1">
    <location>
        <begin position="226"/>
        <end position="260"/>
    </location>
</feature>
<feature type="region of interest" description="Disordered" evidence="1">
    <location>
        <begin position="2246"/>
        <end position="2314"/>
    </location>
</feature>
<keyword evidence="3" id="KW-1185">Reference proteome</keyword>
<reference evidence="3" key="2">
    <citation type="submission" date="2019-10" db="EMBL/GenBank/DDBJ databases">
        <title>A de novo genome assembly of a pear dwarfing rootstock.</title>
        <authorList>
            <person name="Wang F."/>
            <person name="Wang J."/>
            <person name="Li S."/>
            <person name="Zhang Y."/>
            <person name="Fang M."/>
            <person name="Ma L."/>
            <person name="Zhao Y."/>
            <person name="Jiang S."/>
        </authorList>
    </citation>
    <scope>NUCLEOTIDE SEQUENCE [LARGE SCALE GENOMIC DNA]</scope>
</reference>
<feature type="region of interest" description="Disordered" evidence="1">
    <location>
        <begin position="846"/>
        <end position="868"/>
    </location>
</feature>
<proteinExistence type="predicted"/>
<feature type="compositionally biased region" description="Polar residues" evidence="1">
    <location>
        <begin position="651"/>
        <end position="663"/>
    </location>
</feature>
<evidence type="ECO:0000256" key="1">
    <source>
        <dbReference type="SAM" id="MobiDB-lite"/>
    </source>
</evidence>
<dbReference type="EMBL" id="SMOL01000004">
    <property type="protein sequence ID" value="KAB2635278.1"/>
    <property type="molecule type" value="Genomic_DNA"/>
</dbReference>
<feature type="compositionally biased region" description="Basic and acidic residues" evidence="1">
    <location>
        <begin position="2253"/>
        <end position="2267"/>
    </location>
</feature>
<feature type="compositionally biased region" description="Polar residues" evidence="1">
    <location>
        <begin position="1213"/>
        <end position="1223"/>
    </location>
</feature>
<reference evidence="2 3" key="1">
    <citation type="submission" date="2019-09" db="EMBL/GenBank/DDBJ databases">
        <authorList>
            <person name="Ou C."/>
        </authorList>
    </citation>
    <scope>NUCLEOTIDE SEQUENCE [LARGE SCALE GENOMIC DNA]</scope>
    <source>
        <strain evidence="2">S2</strain>
        <tissue evidence="2">Leaf</tissue>
    </source>
</reference>
<feature type="compositionally biased region" description="Polar residues" evidence="1">
    <location>
        <begin position="346"/>
        <end position="360"/>
    </location>
</feature>
<feature type="region of interest" description="Disordered" evidence="1">
    <location>
        <begin position="341"/>
        <end position="372"/>
    </location>
</feature>
<comment type="caution">
    <text evidence="2">The sequence shown here is derived from an EMBL/GenBank/DDBJ whole genome shotgun (WGS) entry which is preliminary data.</text>
</comment>
<evidence type="ECO:0000313" key="2">
    <source>
        <dbReference type="EMBL" id="KAB2635278.1"/>
    </source>
</evidence>
<feature type="compositionally biased region" description="Low complexity" evidence="1">
    <location>
        <begin position="571"/>
        <end position="581"/>
    </location>
</feature>
<name>A0A5N5I665_9ROSA</name>
<feature type="compositionally biased region" description="Basic and acidic residues" evidence="1">
    <location>
        <begin position="1245"/>
        <end position="1255"/>
    </location>
</feature>
<dbReference type="Proteomes" id="UP000327157">
    <property type="component" value="Chromosome 5"/>
</dbReference>
<dbReference type="OrthoDB" id="1154973at2759"/>
<feature type="compositionally biased region" description="Basic and acidic residues" evidence="1">
    <location>
        <begin position="666"/>
        <end position="677"/>
    </location>
</feature>
<gene>
    <name evidence="2" type="ORF">D8674_025812</name>
</gene>
<accession>A0A5N5I665</accession>
<organism evidence="2 3">
    <name type="scientific">Pyrus ussuriensis x Pyrus communis</name>
    <dbReference type="NCBI Taxonomy" id="2448454"/>
    <lineage>
        <taxon>Eukaryota</taxon>
        <taxon>Viridiplantae</taxon>
        <taxon>Streptophyta</taxon>
        <taxon>Embryophyta</taxon>
        <taxon>Tracheophyta</taxon>
        <taxon>Spermatophyta</taxon>
        <taxon>Magnoliopsida</taxon>
        <taxon>eudicotyledons</taxon>
        <taxon>Gunneridae</taxon>
        <taxon>Pentapetalae</taxon>
        <taxon>rosids</taxon>
        <taxon>fabids</taxon>
        <taxon>Rosales</taxon>
        <taxon>Rosaceae</taxon>
        <taxon>Amygdaloideae</taxon>
        <taxon>Maleae</taxon>
        <taxon>Pyrus</taxon>
    </lineage>
</organism>
<feature type="region of interest" description="Disordered" evidence="1">
    <location>
        <begin position="2015"/>
        <end position="2052"/>
    </location>
</feature>
<sequence>MDFHAMKRKQLQSLCKQHGIPANLKNTEMASRLTLLLKEDKEPIGPVCRDIEENEGEIDSDLRAKKVKTVTFSPENETFYFVGTDKDSDSDCNYNPKKKQPRKRKTMSVKQVSEKNKHVEAFEDSEGLELSVDINIVEKRGRATRSRVQKSVGGGAEAVFSPLHRKKKAKTGVEKVDVCDKPPLEVELNERLDGNTENANLSRGLIQRQLRGREVVSEDGGNLKALRKSLAPKGSKKTKENEGSHGVLLPSETPEDTVPARKGNATKVKVSSVLNEEPEKIDLGGRITRLRTQVEGKSSGVESKTDGLKVQEVGQEVLQLEETFQGKNQKSLRQKSAALMKRSVDSDNNAGESTGSFQNIRRSKRNLARDGDSVCGQLTDTKFVGRRKTPKMEFVGKLSGQEECKVVPQLEEPSKGPSMTSRRRFSVVQKSKELAKGDTRKRPRNTVLERASKVEQSVETIEEGVALLLNGPLRRSRRKTTLFPSADSDDRELRNHEGAGTVKQSTELVAVKYSNFTKPVRRSSRNASEKLITEDFDNKGEISDGVKNDGFVKKIQEPTLENGSSYIVNDSSSKGPQSQSSRNASKRDFVAATEVISIAAGKYTKTESRVPIIAEEVLSTNLNSPLEEKVEEADIDAGLYIPEAAGIENDVGSSSSKEIVQNSSKKRNESTKRKESYAKGQPSCFEVPSLYPDKDKAMEILAHMKENHPSESARFQGISQVQMAQDVAINTVDSVMVDDVINDNTASEYLDDRSCPSLNRGDTGHDNFVQRNPVDCPDKPSNAGSSKFTCLGDGQSPTSKPDCEGECSKLLDLETDESLTVEMINQRDDGVDEKPISKFESFSKSFEENEKPISDGQPVCTDSDSNTAEANAETIRELYQGGIVASDTAVTLPAFFLVKKAGSVDGNQIEAQATTVGESNINCIGRVDIPSYATEHPDEVTSSKQVKLPCAHKRANAFVREDNESFKALDFEQIVVEEYASEGIERNSKLDDGVLDKTDCQVAGDKQEVFVESNENVFGNIKEKHGHDLFGGDRTNPIALEDSIMDKVGSDSKTEDTACELVQSFSSFKLPHVMSKVGDQLQDKFKLPVEGINLHERDEALVHGDQNLSFNLVGVLEEHTLQARTKVFSNPESSMVAMIGETELGSISSSDLAKMQDVNENEFEVPSSTAVSVDGEILQSVLQPDQVTCGNPDINKKASAVQKRRPSLASEDSMYTNDNANKDSSGVLEEHAVAASVRGCSNHESSMDSKVDERQSGSISDFDLAKMQDVNDNKSQGPSKRFLSVDSEVLPKDASLEMKRCTSFSSNDCIHMDDNTNMDGNAGILDSAVNSRSTNSKTESNLDNVGDCLVGGELIHRSSWGHGIILSNDVESDRVPQIEVGLAGTNEIADTYSIRKVKLSADNDCAKPQMRSGNDSLDEGTTFQEDNGALESKAEAGIVDKAFLGTMNGTNVDINATFGENAEGLPYFQKDNRALMHAVESEIFTHWEMNTVFGNAEQDEAKKPDEKQLANAPLTEEHILEDNERCSEQDTASAIIQEYIDREKAMDEYFEVKSSNDSTCKAIFTEASRTGDAVYAGLDKCRNSGVEEEGACVMTSGSAGSDMAFTERVVEFYKNVPALSVCIDVANGRSNEVSETPLQLDEFNFGSVGELDKRASVASGDSISTDDKTAERIANVGKMEVKSSSKECPFRTDNSEVDDTDFLYGHRNGEVRSNEVDTRTMKEVIGIQNVDDATKLVELRSDGGKLSEERNSLDVNSFSVSMDHFGPDNGPERRDLPMQGENFGMEERVSVDSPVTASSHENTDLELNVGSPMFTGLEIKEIFCDDKIDGTVKSDSEMPNVNSMIEDGSDVKKRKESDFGTAQVVAGQHDNPKLIFEEIEELKPARKKDTQCHAGSPISDFSSCGDGTRDEFQDLNSVLIKDNKGTEDVKEEEEKVLEIPLVFVEQRDNLDQTMGEELPKSTYTSVSDENACVNEIPKEKDDETGSIEYSSVHRSTAKMSTDFKMTGINSCPFDVPAPRSDLNPDVEGTLDQEPTHASSALREAASGDSISADDKTAERIENFRKMDSESSSNVIHFDSQEQLNFDASGNDPERRNLPMQGDKFGIAEKVSADSPAIASSHENEASKLNVAVHLFSSFEMEFFRDDNIDIIMKSDPEMSNVNSMIEDDEDMKKGKESDVGTAPVAAGQHGDPVRNLEEVKELRSAQKMDSNCHADSPITDFSSCGFIDANEAGEDVKEKIENVPETAGVSAEQHGDGRERMAEEVRESTLSPMSDEDTFVGGLREEGDETGDIDAKMSGISSGPFDIPAASDPNADVDTVDQCLASPHFVLKQDKSESPRKECWKQDMNKSKIVSCAARLEKKESLIPSTPKSVVNTLYMKENFRSTKVDRFTKSAAETLKPRRALEDLGKK</sequence>
<reference evidence="2 3" key="3">
    <citation type="submission" date="2019-11" db="EMBL/GenBank/DDBJ databases">
        <title>A de novo genome assembly of a pear dwarfing rootstock.</title>
        <authorList>
            <person name="Wang F."/>
            <person name="Wang J."/>
            <person name="Li S."/>
            <person name="Zhang Y."/>
            <person name="Fang M."/>
            <person name="Ma L."/>
            <person name="Zhao Y."/>
            <person name="Jiang S."/>
        </authorList>
    </citation>
    <scope>NUCLEOTIDE SEQUENCE [LARGE SCALE GENOMIC DNA]</scope>
    <source>
        <strain evidence="2">S2</strain>
        <tissue evidence="2">Leaf</tissue>
    </source>
</reference>
<feature type="region of interest" description="Disordered" evidence="1">
    <location>
        <begin position="563"/>
        <end position="586"/>
    </location>
</feature>
<feature type="region of interest" description="Disordered" evidence="1">
    <location>
        <begin position="749"/>
        <end position="804"/>
    </location>
</feature>
<feature type="region of interest" description="Disordered" evidence="1">
    <location>
        <begin position="1238"/>
        <end position="1257"/>
    </location>
</feature>
<feature type="region of interest" description="Disordered" evidence="1">
    <location>
        <begin position="1188"/>
        <end position="1223"/>
    </location>
</feature>
<feature type="region of interest" description="Disordered" evidence="1">
    <location>
        <begin position="651"/>
        <end position="679"/>
    </location>
</feature>
<evidence type="ECO:0000313" key="3">
    <source>
        <dbReference type="Proteomes" id="UP000327157"/>
    </source>
</evidence>